<evidence type="ECO:0000259" key="1">
    <source>
        <dbReference type="Pfam" id="PF01370"/>
    </source>
</evidence>
<dbReference type="PANTHER" id="PTHR43245">
    <property type="entry name" value="BIFUNCTIONAL POLYMYXIN RESISTANCE PROTEIN ARNA"/>
    <property type="match status" value="1"/>
</dbReference>
<dbReference type="InterPro" id="IPR001509">
    <property type="entry name" value="Epimerase_deHydtase"/>
</dbReference>
<dbReference type="PANTHER" id="PTHR43245:SF55">
    <property type="entry name" value="NAD(P)-BINDING DOMAIN-CONTAINING PROTEIN"/>
    <property type="match status" value="1"/>
</dbReference>
<dbReference type="Proteomes" id="UP001060164">
    <property type="component" value="Chromosome"/>
</dbReference>
<dbReference type="Gene3D" id="3.40.50.720">
    <property type="entry name" value="NAD(P)-binding Rossmann-like Domain"/>
    <property type="match status" value="1"/>
</dbReference>
<dbReference type="Pfam" id="PF01370">
    <property type="entry name" value="Epimerase"/>
    <property type="match status" value="1"/>
</dbReference>
<dbReference type="EMBL" id="CP102290">
    <property type="protein sequence ID" value="UWP60770.1"/>
    <property type="molecule type" value="Genomic_DNA"/>
</dbReference>
<proteinExistence type="predicted"/>
<evidence type="ECO:0000313" key="3">
    <source>
        <dbReference type="Proteomes" id="UP001060164"/>
    </source>
</evidence>
<name>A0ABY5VLL9_9FIRM</name>
<organism evidence="2 3">
    <name type="scientific">Ruminococcus gauvreauii</name>
    <dbReference type="NCBI Taxonomy" id="438033"/>
    <lineage>
        <taxon>Bacteria</taxon>
        <taxon>Bacillati</taxon>
        <taxon>Bacillota</taxon>
        <taxon>Clostridia</taxon>
        <taxon>Eubacteriales</taxon>
        <taxon>Oscillospiraceae</taxon>
        <taxon>Ruminococcus</taxon>
    </lineage>
</organism>
<keyword evidence="3" id="KW-1185">Reference proteome</keyword>
<dbReference type="RefSeq" id="WP_028530213.1">
    <property type="nucleotide sequence ID" value="NZ_CABLBR010000049.1"/>
</dbReference>
<dbReference type="InterPro" id="IPR036291">
    <property type="entry name" value="NAD(P)-bd_dom_sf"/>
</dbReference>
<feature type="domain" description="NAD-dependent epimerase/dehydratase" evidence="1">
    <location>
        <begin position="5"/>
        <end position="237"/>
    </location>
</feature>
<evidence type="ECO:0000313" key="2">
    <source>
        <dbReference type="EMBL" id="UWP60770.1"/>
    </source>
</evidence>
<accession>A0ABY5VLL9</accession>
<dbReference type="SUPFAM" id="SSF51735">
    <property type="entry name" value="NAD(P)-binding Rossmann-fold domains"/>
    <property type="match status" value="1"/>
</dbReference>
<gene>
    <name evidence="2" type="ORF">NQ502_06965</name>
</gene>
<sequence>MERYLMTGATGFVGQELLKQLTAMGADITVLGRHSPDMPGVRFLKADITDADALAGVTAGLEFDYILHIASLPGDTGIPAEMMNVNVTGALNMLETARTMKIQRMVLVSSTSAYGWYPATPFCPPDYMPVDEEHPCRPKDMYAATKRMQELLASVYYHEYHVPVTCLRLCAVIGPDGRGGGRGWRTIAEQLATSEYVQIPHFSFEEQCHYVDIRDVSRMIIHASHCKNAEGEIFNCCALNSTTGYEFEEIIHRHFPWIEVRCGFPWSMAQGDKIEFSMKKAREILDFTPVYTLDDSVCYIKDWINAGGLRKENIPSETFTDGIKSKEESL</sequence>
<dbReference type="InterPro" id="IPR050177">
    <property type="entry name" value="Lipid_A_modif_metabolic_enz"/>
</dbReference>
<reference evidence="2" key="1">
    <citation type="journal article" date="2022" name="Cell">
        <title>Design, construction, and in vivo augmentation of a complex gut microbiome.</title>
        <authorList>
            <person name="Cheng A.G."/>
            <person name="Ho P.Y."/>
            <person name="Aranda-Diaz A."/>
            <person name="Jain S."/>
            <person name="Yu F.B."/>
            <person name="Meng X."/>
            <person name="Wang M."/>
            <person name="Iakiviak M."/>
            <person name="Nagashima K."/>
            <person name="Zhao A."/>
            <person name="Murugkar P."/>
            <person name="Patil A."/>
            <person name="Atabakhsh K."/>
            <person name="Weakley A."/>
            <person name="Yan J."/>
            <person name="Brumbaugh A.R."/>
            <person name="Higginbottom S."/>
            <person name="Dimas A."/>
            <person name="Shiver A.L."/>
            <person name="Deutschbauer A."/>
            <person name="Neff N."/>
            <person name="Sonnenburg J.L."/>
            <person name="Huang K.C."/>
            <person name="Fischbach M.A."/>
        </authorList>
    </citation>
    <scope>NUCLEOTIDE SEQUENCE</scope>
    <source>
        <strain evidence="2">DSM 19829</strain>
    </source>
</reference>
<protein>
    <submittedName>
        <fullName evidence="2">NAD(P)-dependent oxidoreductase</fullName>
    </submittedName>
</protein>